<name>A0A395IFJ4_9HELO</name>
<feature type="compositionally biased region" description="Basic and acidic residues" evidence="1">
    <location>
        <begin position="193"/>
        <end position="209"/>
    </location>
</feature>
<gene>
    <name evidence="2" type="ORF">DID88_006703</name>
</gene>
<feature type="compositionally biased region" description="Polar residues" evidence="1">
    <location>
        <begin position="1"/>
        <end position="27"/>
    </location>
</feature>
<dbReference type="OrthoDB" id="3545359at2759"/>
<organism evidence="2 3">
    <name type="scientific">Monilinia fructigena</name>
    <dbReference type="NCBI Taxonomy" id="38457"/>
    <lineage>
        <taxon>Eukaryota</taxon>
        <taxon>Fungi</taxon>
        <taxon>Dikarya</taxon>
        <taxon>Ascomycota</taxon>
        <taxon>Pezizomycotina</taxon>
        <taxon>Leotiomycetes</taxon>
        <taxon>Helotiales</taxon>
        <taxon>Sclerotiniaceae</taxon>
        <taxon>Monilinia</taxon>
    </lineage>
</organism>
<proteinExistence type="predicted"/>
<evidence type="ECO:0000313" key="2">
    <source>
        <dbReference type="EMBL" id="RAL59147.1"/>
    </source>
</evidence>
<feature type="compositionally biased region" description="Polar residues" evidence="1">
    <location>
        <begin position="324"/>
        <end position="354"/>
    </location>
</feature>
<dbReference type="AlphaFoldDB" id="A0A395IFJ4"/>
<evidence type="ECO:0000313" key="3">
    <source>
        <dbReference type="Proteomes" id="UP000249056"/>
    </source>
</evidence>
<dbReference type="Proteomes" id="UP000249056">
    <property type="component" value="Unassembled WGS sequence"/>
</dbReference>
<feature type="region of interest" description="Disordered" evidence="1">
    <location>
        <begin position="193"/>
        <end position="303"/>
    </location>
</feature>
<comment type="caution">
    <text evidence="2">The sequence shown here is derived from an EMBL/GenBank/DDBJ whole genome shotgun (WGS) entry which is preliminary data.</text>
</comment>
<accession>A0A395IFJ4</accession>
<feature type="region of interest" description="Disordered" evidence="1">
    <location>
        <begin position="318"/>
        <end position="361"/>
    </location>
</feature>
<sequence>MGYNPQSSSTIVPFPTFANTKNVNPYNAPTAIPQHREAADTRTASPEDPTPISNRRQIILPRAKQSSSTSDKSSEPPNTIPDNPHSARQEDWPSGMEQKTSIYIQNPTRQEILATNYMSPGHESRMKYDLGQGTFEENRVSDSTRASYGNIYGIFSSTIDESSYRPILETKFPRQYYSAHVERLDAEKKPVISSSHETRVKKEHNDLPAHKNKPQSSISGFAKTVVVTKPSTPSTNPTRTAPANMASSTCSRPGKRRLSPQIRASQRLPQLQRSLYPKPADPSSCLTPPGPFSVKPSATLPPVSQMPQSIDPLILERPHRPYSSAPSTSLNRSITPLNQEVTLQSGEESSSTPTALPAKRPISPVIRVAKVLRRQTPL</sequence>
<dbReference type="EMBL" id="QKRW01000058">
    <property type="protein sequence ID" value="RAL59147.1"/>
    <property type="molecule type" value="Genomic_DNA"/>
</dbReference>
<feature type="region of interest" description="Disordered" evidence="1">
    <location>
        <begin position="1"/>
        <end position="95"/>
    </location>
</feature>
<protein>
    <submittedName>
        <fullName evidence="2">Uncharacterized protein</fullName>
    </submittedName>
</protein>
<feature type="compositionally biased region" description="Polar residues" evidence="1">
    <location>
        <begin position="262"/>
        <end position="273"/>
    </location>
</feature>
<evidence type="ECO:0000256" key="1">
    <source>
        <dbReference type="SAM" id="MobiDB-lite"/>
    </source>
</evidence>
<keyword evidence="3" id="KW-1185">Reference proteome</keyword>
<feature type="compositionally biased region" description="Low complexity" evidence="1">
    <location>
        <begin position="222"/>
        <end position="244"/>
    </location>
</feature>
<reference evidence="2 3" key="1">
    <citation type="submission" date="2018-06" db="EMBL/GenBank/DDBJ databases">
        <title>Genome Sequence of the Brown Rot Fungal Pathogen Monilinia fructigena.</title>
        <authorList>
            <person name="Landi L."/>
            <person name="De Miccolis Angelini R.M."/>
            <person name="Pollastro S."/>
            <person name="Abate D."/>
            <person name="Faretra F."/>
            <person name="Romanazzi G."/>
        </authorList>
    </citation>
    <scope>NUCLEOTIDE SEQUENCE [LARGE SCALE GENOMIC DNA]</scope>
    <source>
        <strain evidence="2 3">Mfrg269</strain>
    </source>
</reference>